<accession>A0A8K0G8W3</accession>
<keyword evidence="2" id="KW-1185">Reference proteome</keyword>
<dbReference type="OrthoDB" id="4327074at2759"/>
<reference evidence="1" key="1">
    <citation type="submission" date="2019-08" db="EMBL/GenBank/DDBJ databases">
        <title>The genome of the North American firefly Photinus pyralis.</title>
        <authorList>
            <consortium name="Photinus pyralis genome working group"/>
            <person name="Fallon T.R."/>
            <person name="Sander Lower S.E."/>
            <person name="Weng J.-K."/>
        </authorList>
    </citation>
    <scope>NUCLEOTIDE SEQUENCE</scope>
    <source>
        <strain evidence="1">TRF0915ILg1</strain>
        <tissue evidence="1">Whole body</tissue>
    </source>
</reference>
<evidence type="ECO:0000313" key="2">
    <source>
        <dbReference type="Proteomes" id="UP000801492"/>
    </source>
</evidence>
<sequence length="114" mass="12771">MDNHESYISIEGINLCKYNGVTVREYVPPYCTHRLQPLDVGLLKPFHTFYNDALCSWEKANSGTLVTICQIASFVGIAYVRSMTLVNMAAAFKKTGIHSYDRFCGKPSNRSNIG</sequence>
<comment type="caution">
    <text evidence="1">The sequence shown here is derived from an EMBL/GenBank/DDBJ whole genome shotgun (WGS) entry which is preliminary data.</text>
</comment>
<organism evidence="1 2">
    <name type="scientific">Ignelater luminosus</name>
    <name type="common">Cucubano</name>
    <name type="synonym">Pyrophorus luminosus</name>
    <dbReference type="NCBI Taxonomy" id="2038154"/>
    <lineage>
        <taxon>Eukaryota</taxon>
        <taxon>Metazoa</taxon>
        <taxon>Ecdysozoa</taxon>
        <taxon>Arthropoda</taxon>
        <taxon>Hexapoda</taxon>
        <taxon>Insecta</taxon>
        <taxon>Pterygota</taxon>
        <taxon>Neoptera</taxon>
        <taxon>Endopterygota</taxon>
        <taxon>Coleoptera</taxon>
        <taxon>Polyphaga</taxon>
        <taxon>Elateriformia</taxon>
        <taxon>Elateroidea</taxon>
        <taxon>Elateridae</taxon>
        <taxon>Agrypninae</taxon>
        <taxon>Pyrophorini</taxon>
        <taxon>Ignelater</taxon>
    </lineage>
</organism>
<protein>
    <submittedName>
        <fullName evidence="1">Uncharacterized protein</fullName>
    </submittedName>
</protein>
<dbReference type="AlphaFoldDB" id="A0A8K0G8W3"/>
<dbReference type="Proteomes" id="UP000801492">
    <property type="component" value="Unassembled WGS sequence"/>
</dbReference>
<evidence type="ECO:0000313" key="1">
    <source>
        <dbReference type="EMBL" id="KAF2890086.1"/>
    </source>
</evidence>
<name>A0A8K0G8W3_IGNLU</name>
<gene>
    <name evidence="1" type="ORF">ILUMI_16087</name>
</gene>
<proteinExistence type="predicted"/>
<dbReference type="EMBL" id="VTPC01058553">
    <property type="protein sequence ID" value="KAF2890086.1"/>
    <property type="molecule type" value="Genomic_DNA"/>
</dbReference>